<evidence type="ECO:0000313" key="6">
    <source>
        <dbReference type="EMBL" id="ASJ73477.1"/>
    </source>
</evidence>
<dbReference type="SUPFAM" id="SSF46689">
    <property type="entry name" value="Homeodomain-like"/>
    <property type="match status" value="1"/>
</dbReference>
<reference evidence="6 7" key="1">
    <citation type="submission" date="2016-12" db="EMBL/GenBank/DDBJ databases">
        <authorList>
            <person name="Song W.-J."/>
            <person name="Kurnit D.M."/>
        </authorList>
    </citation>
    <scope>NUCLEOTIDE SEQUENCE [LARGE SCALE GENOMIC DNA]</scope>
    <source>
        <strain evidence="6 7">IMCC3135</strain>
    </source>
</reference>
<dbReference type="InterPro" id="IPR036271">
    <property type="entry name" value="Tet_transcr_reg_TetR-rel_C_sf"/>
</dbReference>
<dbReference type="PANTHER" id="PTHR47506:SF1">
    <property type="entry name" value="HTH-TYPE TRANSCRIPTIONAL REGULATOR YJDC"/>
    <property type="match status" value="1"/>
</dbReference>
<dbReference type="PANTHER" id="PTHR47506">
    <property type="entry name" value="TRANSCRIPTIONAL REGULATORY PROTEIN"/>
    <property type="match status" value="1"/>
</dbReference>
<gene>
    <name evidence="6" type="primary">comR_4</name>
    <name evidence="6" type="ORF">IMCC3135_16975</name>
</gene>
<evidence type="ECO:0000256" key="1">
    <source>
        <dbReference type="ARBA" id="ARBA00023015"/>
    </source>
</evidence>
<keyword evidence="7" id="KW-1185">Reference proteome</keyword>
<dbReference type="InterPro" id="IPR009057">
    <property type="entry name" value="Homeodomain-like_sf"/>
</dbReference>
<dbReference type="Proteomes" id="UP000250079">
    <property type="component" value="Chromosome"/>
</dbReference>
<proteinExistence type="predicted"/>
<sequence>MVSMPREKSASRTDLLDTAMKAFWEIGFHVVSMSDLVRETGVSRAGIYSDFANKRELFHACLDRYQEVVVAPHFAPVEADGAGIDSIETYLNNLLMRFEDAGGFGKGCLVGNTLTQIPEEALETRQKLCAHCDRLTSGFHQVIANENGAHGPLTQAEITDLARYSMISVQGIWSYSRLTEDVSELRAASDTLVSVLKARLRGSTQ</sequence>
<protein>
    <submittedName>
        <fullName evidence="6">HTH-type transcriptional repressor ComR</fullName>
    </submittedName>
</protein>
<feature type="domain" description="HTH tetR-type" evidence="5">
    <location>
        <begin position="9"/>
        <end position="69"/>
    </location>
</feature>
<keyword evidence="2 4" id="KW-0238">DNA-binding</keyword>
<keyword evidence="3" id="KW-0804">Transcription</keyword>
<dbReference type="Gene3D" id="1.10.357.10">
    <property type="entry name" value="Tetracycline Repressor, domain 2"/>
    <property type="match status" value="1"/>
</dbReference>
<dbReference type="Gene3D" id="1.10.10.60">
    <property type="entry name" value="Homeodomain-like"/>
    <property type="match status" value="1"/>
</dbReference>
<evidence type="ECO:0000256" key="4">
    <source>
        <dbReference type="PROSITE-ProRule" id="PRU00335"/>
    </source>
</evidence>
<accession>A0A2Z2P038</accession>
<evidence type="ECO:0000259" key="5">
    <source>
        <dbReference type="PROSITE" id="PS50977"/>
    </source>
</evidence>
<dbReference type="KEGG" id="gai:IMCC3135_16975"/>
<feature type="DNA-binding region" description="H-T-H motif" evidence="4">
    <location>
        <begin position="32"/>
        <end position="51"/>
    </location>
</feature>
<dbReference type="PROSITE" id="PS50977">
    <property type="entry name" value="HTH_TETR_2"/>
    <property type="match status" value="1"/>
</dbReference>
<dbReference type="Pfam" id="PF00440">
    <property type="entry name" value="TetR_N"/>
    <property type="match status" value="1"/>
</dbReference>
<evidence type="ECO:0000256" key="3">
    <source>
        <dbReference type="ARBA" id="ARBA00023163"/>
    </source>
</evidence>
<organism evidence="6 7">
    <name type="scientific">Granulosicoccus antarcticus IMCC3135</name>
    <dbReference type="NCBI Taxonomy" id="1192854"/>
    <lineage>
        <taxon>Bacteria</taxon>
        <taxon>Pseudomonadati</taxon>
        <taxon>Pseudomonadota</taxon>
        <taxon>Gammaproteobacteria</taxon>
        <taxon>Chromatiales</taxon>
        <taxon>Granulosicoccaceae</taxon>
        <taxon>Granulosicoccus</taxon>
    </lineage>
</organism>
<dbReference type="PRINTS" id="PR00455">
    <property type="entry name" value="HTHTETR"/>
</dbReference>
<evidence type="ECO:0000313" key="7">
    <source>
        <dbReference type="Proteomes" id="UP000250079"/>
    </source>
</evidence>
<dbReference type="GO" id="GO:0003677">
    <property type="term" value="F:DNA binding"/>
    <property type="evidence" value="ECO:0007669"/>
    <property type="project" value="UniProtKB-UniRule"/>
</dbReference>
<dbReference type="InterPro" id="IPR001647">
    <property type="entry name" value="HTH_TetR"/>
</dbReference>
<evidence type="ECO:0000256" key="2">
    <source>
        <dbReference type="ARBA" id="ARBA00023125"/>
    </source>
</evidence>
<name>A0A2Z2P038_9GAMM</name>
<keyword evidence="1" id="KW-0805">Transcription regulation</keyword>
<dbReference type="AlphaFoldDB" id="A0A2Z2P038"/>
<dbReference type="EMBL" id="CP018632">
    <property type="protein sequence ID" value="ASJ73477.1"/>
    <property type="molecule type" value="Genomic_DNA"/>
</dbReference>
<dbReference type="SUPFAM" id="SSF48498">
    <property type="entry name" value="Tetracyclin repressor-like, C-terminal domain"/>
    <property type="match status" value="1"/>
</dbReference>